<dbReference type="AlphaFoldDB" id="A0A1N7KLS4"/>
<evidence type="ECO:0000313" key="1">
    <source>
        <dbReference type="EMBL" id="SIS62528.1"/>
    </source>
</evidence>
<accession>A0A1N7KLS4</accession>
<dbReference type="STRING" id="373672.SAMN05421785_101588"/>
<reference evidence="1 2" key="1">
    <citation type="submission" date="2017-01" db="EMBL/GenBank/DDBJ databases">
        <authorList>
            <person name="Mah S.A."/>
            <person name="Swanson W.J."/>
            <person name="Moy G.W."/>
            <person name="Vacquier V.D."/>
        </authorList>
    </citation>
    <scope>NUCLEOTIDE SEQUENCE [LARGE SCALE GENOMIC DNA]</scope>
    <source>
        <strain evidence="1 2">DSM 18014</strain>
    </source>
</reference>
<organism evidence="1 2">
    <name type="scientific">Chryseobacterium gambrini</name>
    <dbReference type="NCBI Taxonomy" id="373672"/>
    <lineage>
        <taxon>Bacteria</taxon>
        <taxon>Pseudomonadati</taxon>
        <taxon>Bacteroidota</taxon>
        <taxon>Flavobacteriia</taxon>
        <taxon>Flavobacteriales</taxon>
        <taxon>Weeksellaceae</taxon>
        <taxon>Chryseobacterium group</taxon>
        <taxon>Chryseobacterium</taxon>
    </lineage>
</organism>
<evidence type="ECO:0000313" key="2">
    <source>
        <dbReference type="Proteomes" id="UP000185781"/>
    </source>
</evidence>
<dbReference type="EMBL" id="FTOV01000001">
    <property type="protein sequence ID" value="SIS62528.1"/>
    <property type="molecule type" value="Genomic_DNA"/>
</dbReference>
<gene>
    <name evidence="1" type="ORF">SAMN05421785_101588</name>
</gene>
<proteinExistence type="predicted"/>
<dbReference type="Proteomes" id="UP000185781">
    <property type="component" value="Unassembled WGS sequence"/>
</dbReference>
<protein>
    <submittedName>
        <fullName evidence="1">Uncharacterized protein</fullName>
    </submittedName>
</protein>
<name>A0A1N7KLS4_9FLAO</name>
<sequence length="39" mass="4654">MALILSQMTPFLKTFAFIRGRIFVKFVFKHYLSIDPKTF</sequence>